<dbReference type="GO" id="GO:0016020">
    <property type="term" value="C:membrane"/>
    <property type="evidence" value="ECO:0007669"/>
    <property type="project" value="UniProtKB-SubCell"/>
</dbReference>
<keyword evidence="6 8" id="KW-1133">Transmembrane helix</keyword>
<dbReference type="RefSeq" id="WP_257822365.1">
    <property type="nucleotide sequence ID" value="NZ_JABXYM010000001.1"/>
</dbReference>
<reference evidence="9" key="1">
    <citation type="submission" date="2020-06" db="EMBL/GenBank/DDBJ databases">
        <title>Insight into the genomes of haloalkaliphilic bacilli from Kenyan soda lakes.</title>
        <authorList>
            <person name="Mwirichia R."/>
            <person name="Villamizar G.C."/>
            <person name="Poehlein A."/>
            <person name="Mugweru J."/>
            <person name="Kipnyargis A."/>
            <person name="Kiplimo D."/>
            <person name="Orwa P."/>
            <person name="Daniel R."/>
        </authorList>
    </citation>
    <scope>NUCLEOTIDE SEQUENCE</scope>
    <source>
        <strain evidence="9">B1096_S55</strain>
    </source>
</reference>
<keyword evidence="7 8" id="KW-0472">Membrane</keyword>
<organism evidence="9 10">
    <name type="scientific">Salipaludibacillus agaradhaerens</name>
    <name type="common">Bacillus agaradhaerens</name>
    <dbReference type="NCBI Taxonomy" id="76935"/>
    <lineage>
        <taxon>Bacteria</taxon>
        <taxon>Bacillati</taxon>
        <taxon>Bacillota</taxon>
        <taxon>Bacilli</taxon>
        <taxon>Bacillales</taxon>
        <taxon>Bacillaceae</taxon>
    </lineage>
</organism>
<dbReference type="Proteomes" id="UP001057753">
    <property type="component" value="Unassembled WGS sequence"/>
</dbReference>
<evidence type="ECO:0000313" key="9">
    <source>
        <dbReference type="EMBL" id="MCR6097985.1"/>
    </source>
</evidence>
<dbReference type="InterPro" id="IPR004761">
    <property type="entry name" value="Spore_GerAB"/>
</dbReference>
<dbReference type="PANTHER" id="PTHR34975:SF2">
    <property type="entry name" value="SPORE GERMINATION PROTEIN A2"/>
    <property type="match status" value="1"/>
</dbReference>
<name>A0A9Q4B4I2_SALAG</name>
<feature type="transmembrane region" description="Helical" evidence="8">
    <location>
        <begin position="39"/>
        <end position="61"/>
    </location>
</feature>
<accession>A0A9Q4B4I2</accession>
<keyword evidence="10" id="KW-1185">Reference proteome</keyword>
<dbReference type="EMBL" id="JABXYM010000001">
    <property type="protein sequence ID" value="MCR6097985.1"/>
    <property type="molecule type" value="Genomic_DNA"/>
</dbReference>
<comment type="subcellular location">
    <subcellularLocation>
        <location evidence="1">Membrane</location>
        <topology evidence="1">Multi-pass membrane protein</topology>
    </subcellularLocation>
</comment>
<keyword evidence="4" id="KW-0309">Germination</keyword>
<gene>
    <name evidence="9" type="ORF">HXA33_15715</name>
</gene>
<keyword evidence="3" id="KW-0813">Transport</keyword>
<evidence type="ECO:0000256" key="6">
    <source>
        <dbReference type="ARBA" id="ARBA00022989"/>
    </source>
</evidence>
<feature type="transmembrane region" description="Helical" evidence="8">
    <location>
        <begin position="81"/>
        <end position="102"/>
    </location>
</feature>
<evidence type="ECO:0000256" key="5">
    <source>
        <dbReference type="ARBA" id="ARBA00022692"/>
    </source>
</evidence>
<evidence type="ECO:0000313" key="10">
    <source>
        <dbReference type="Proteomes" id="UP001057753"/>
    </source>
</evidence>
<feature type="transmembrane region" description="Helical" evidence="8">
    <location>
        <begin position="275"/>
        <end position="294"/>
    </location>
</feature>
<feature type="transmembrane region" description="Helical" evidence="8">
    <location>
        <begin position="183"/>
        <end position="205"/>
    </location>
</feature>
<protein>
    <submittedName>
        <fullName evidence="9">GerAB/ArcD/ProY family transporter</fullName>
    </submittedName>
</protein>
<dbReference type="PANTHER" id="PTHR34975">
    <property type="entry name" value="SPORE GERMINATION PROTEIN A2"/>
    <property type="match status" value="1"/>
</dbReference>
<feature type="transmembrane region" description="Helical" evidence="8">
    <location>
        <begin position="108"/>
        <end position="134"/>
    </location>
</feature>
<evidence type="ECO:0000256" key="7">
    <source>
        <dbReference type="ARBA" id="ARBA00023136"/>
    </source>
</evidence>
<evidence type="ECO:0000256" key="1">
    <source>
        <dbReference type="ARBA" id="ARBA00004141"/>
    </source>
</evidence>
<evidence type="ECO:0000256" key="4">
    <source>
        <dbReference type="ARBA" id="ARBA00022544"/>
    </source>
</evidence>
<sequence length="370" mass="42066">MTRHLERISQTQLMMGMFFFVFGSHGFLMSPLIEKGSYAAGAGMLLANVIGGVIVWAAVILCRSLPSTSFIDDGHLVLGKWLHYLFMAYLGFFFFHLAAFYVRQFNDFIVQTFLPGTPNAMIAFLITFIIVVAVRAGIEPIFRFAQVFFLFTIFSSLIIPFLLGKDLNFDMSIAFVTHVIKPVLLQSAMYTTPWYADMVVIVFFYHALARQQKTIKSVFAGSLLTTFVFLPFTINIIMRFGPYFSAEMTYSGHELLRSISVADFLENVDPFFISLWFYAVVIKACICFYSATLVAAKVCGLRDYRVLVPAMGFFLFGFSMHMSENASEVYHFLLESWVGYAWVVVLIPVLYLVVAKLRGINQETIHNENY</sequence>
<evidence type="ECO:0000256" key="8">
    <source>
        <dbReference type="SAM" id="Phobius"/>
    </source>
</evidence>
<feature type="transmembrane region" description="Helical" evidence="8">
    <location>
        <begin position="306"/>
        <end position="323"/>
    </location>
</feature>
<dbReference type="Pfam" id="PF03845">
    <property type="entry name" value="Spore_permease"/>
    <property type="match status" value="1"/>
</dbReference>
<feature type="transmembrane region" description="Helical" evidence="8">
    <location>
        <begin position="329"/>
        <end position="354"/>
    </location>
</feature>
<comment type="similarity">
    <text evidence="2">Belongs to the amino acid-polyamine-organocation (APC) superfamily. Spore germination protein (SGP) (TC 2.A.3.9) family.</text>
</comment>
<dbReference type="AlphaFoldDB" id="A0A9Q4B4I2"/>
<evidence type="ECO:0000256" key="3">
    <source>
        <dbReference type="ARBA" id="ARBA00022448"/>
    </source>
</evidence>
<feature type="transmembrane region" description="Helical" evidence="8">
    <location>
        <begin position="12"/>
        <end position="33"/>
    </location>
</feature>
<feature type="transmembrane region" description="Helical" evidence="8">
    <location>
        <begin position="141"/>
        <end position="163"/>
    </location>
</feature>
<feature type="transmembrane region" description="Helical" evidence="8">
    <location>
        <begin position="217"/>
        <end position="238"/>
    </location>
</feature>
<comment type="caution">
    <text evidence="9">The sequence shown here is derived from an EMBL/GenBank/DDBJ whole genome shotgun (WGS) entry which is preliminary data.</text>
</comment>
<dbReference type="GO" id="GO:0009847">
    <property type="term" value="P:spore germination"/>
    <property type="evidence" value="ECO:0007669"/>
    <property type="project" value="InterPro"/>
</dbReference>
<keyword evidence="5 8" id="KW-0812">Transmembrane</keyword>
<proteinExistence type="inferred from homology"/>
<evidence type="ECO:0000256" key="2">
    <source>
        <dbReference type="ARBA" id="ARBA00007998"/>
    </source>
</evidence>